<dbReference type="PANTHER" id="PTHR23100:SF0">
    <property type="entry name" value="ARGININE BIOSYNTHESIS BIFUNCTIONAL PROTEIN ARGJ, MITOCHONDRIAL"/>
    <property type="match status" value="1"/>
</dbReference>
<sequence>MSLLLLKRSLAKRLPNARGYTTANHTSTSTPNEKWKYVPQSGTYPKGFNVGGIHCGVKKDGKSLDLALVTSELPCSAAAVFTKNVFKAAPVLASREMLNARKGSGVRGLVANSGCANAVTGKGGMEDAIAMGRAVDTLVGEREASTVVMSTGVIGQRLPIQKILDGIPNAYKTMGTSHEAWLSTAKAICTTDTFPKLCSKSFKFPGSSTEYSIAGMAKGAGMIHPDMATLLGFMATDAPVSPDALQSILRHAVERSFNAISVDGDMSTNDTVALLANGAAGGETIRIGTEGEKALRAVVTGFAEELSKLVVRDGEGATKFVTVSVKDANSFEDAKQVASTIARSPLVKTALYGRDANWGRILCATGYSGVEGVVPEKTNVSFVPTDGSPELKLLVNGEPENVDEERASEILAMEDLEILVSLGTGKGGESAYYTCDFSHE</sequence>
<comment type="catalytic activity">
    <reaction evidence="10">
        <text>L-glutamate + acetyl-CoA = N-acetyl-L-glutamate + CoA + H(+)</text>
        <dbReference type="Rhea" id="RHEA:24292"/>
        <dbReference type="ChEBI" id="CHEBI:15378"/>
        <dbReference type="ChEBI" id="CHEBI:29985"/>
        <dbReference type="ChEBI" id="CHEBI:44337"/>
        <dbReference type="ChEBI" id="CHEBI:57287"/>
        <dbReference type="ChEBI" id="CHEBI:57288"/>
        <dbReference type="EC" id="2.3.1.1"/>
    </reaction>
</comment>
<evidence type="ECO:0000256" key="3">
    <source>
        <dbReference type="ARBA" id="ARBA00022571"/>
    </source>
</evidence>
<dbReference type="InterPro" id="IPR002813">
    <property type="entry name" value="Arg_biosynth_ArgJ"/>
</dbReference>
<evidence type="ECO:0000256" key="8">
    <source>
        <dbReference type="ARBA" id="ARBA00023268"/>
    </source>
</evidence>
<dbReference type="CDD" id="cd02152">
    <property type="entry name" value="OAT"/>
    <property type="match status" value="1"/>
</dbReference>
<dbReference type="Gene3D" id="3.30.2330.10">
    <property type="entry name" value="arginine biosynthesis bifunctional protein suprefamily"/>
    <property type="match status" value="1"/>
</dbReference>
<dbReference type="OrthoDB" id="2017946at2759"/>
<dbReference type="EC" id="2.3.1.1" evidence="10"/>
<reference evidence="11 12" key="1">
    <citation type="submission" date="2017-04" db="EMBL/GenBank/DDBJ databases">
        <title>Draft genome sequence of Tuber borchii Vittad., a whitish edible truffle.</title>
        <authorList>
            <consortium name="DOE Joint Genome Institute"/>
            <person name="Murat C."/>
            <person name="Kuo A."/>
            <person name="Barry K.W."/>
            <person name="Clum A."/>
            <person name="Dockter R.B."/>
            <person name="Fauchery L."/>
            <person name="Iotti M."/>
            <person name="Kohler A."/>
            <person name="Labutti K."/>
            <person name="Lindquist E.A."/>
            <person name="Lipzen A."/>
            <person name="Ohm R.A."/>
            <person name="Wang M."/>
            <person name="Grigoriev I.V."/>
            <person name="Zambonelli A."/>
            <person name="Martin F.M."/>
        </authorList>
    </citation>
    <scope>NUCLEOTIDE SEQUENCE [LARGE SCALE GENOMIC DNA]</scope>
    <source>
        <strain evidence="11 12">Tbo3840</strain>
    </source>
</reference>
<comment type="pathway">
    <text evidence="10">Amino-acid biosynthesis; L-arginine biosynthesis; N(2)-acetyl-L-ornithine from L-glutamate: step 1/4.</text>
</comment>
<gene>
    <name evidence="11" type="ORF">B9Z19DRAFT_974442</name>
</gene>
<keyword evidence="7 10" id="KW-0496">Mitochondrion</keyword>
<dbReference type="GO" id="GO:0004042">
    <property type="term" value="F:L-glutamate N-acetyltransferase activity"/>
    <property type="evidence" value="ECO:0007669"/>
    <property type="project" value="UniProtKB-UniRule"/>
</dbReference>
<dbReference type="STRING" id="42251.A0A2T6ZYF3"/>
<comment type="pathway">
    <text evidence="10">Amino-acid biosynthesis; L-arginine biosynthesis; L-ornithine and N-acetyl-L-glutamate from L-glutamate and N(2)-acetyl-L-ornithine (cyclic): step 1/1.</text>
</comment>
<dbReference type="NCBIfam" id="TIGR00120">
    <property type="entry name" value="ArgJ"/>
    <property type="match status" value="1"/>
</dbReference>
<keyword evidence="4 10" id="KW-0028">Amino-acid biosynthesis</keyword>
<dbReference type="FunFam" id="3.60.70.12:FF:000001">
    <property type="entry name" value="Arginine biosynthesis bifunctional protein ArgJ, chloroplastic"/>
    <property type="match status" value="1"/>
</dbReference>
<comment type="PTM">
    <text evidence="10">The alpha and beta chains are autoproteolytically processed from a single precursor protein within the mitochondrion.</text>
</comment>
<dbReference type="FunFam" id="3.10.20.340:FF:000002">
    <property type="entry name" value="Arginine biosynthesis bifunctional protein ArgJ, mitochondrial"/>
    <property type="match status" value="1"/>
</dbReference>
<comment type="subunit">
    <text evidence="10">Heterodimer of an alpha and a beta chain.</text>
</comment>
<name>A0A2T6ZYF3_TUBBO</name>
<keyword evidence="9 10" id="KW-0012">Acyltransferase</keyword>
<dbReference type="SUPFAM" id="SSF56266">
    <property type="entry name" value="DmpA/ArgJ-like"/>
    <property type="match status" value="1"/>
</dbReference>
<dbReference type="InterPro" id="IPR016117">
    <property type="entry name" value="ArgJ-like_dom_sf"/>
</dbReference>
<keyword evidence="6 10" id="KW-0068">Autocatalytic cleavage</keyword>
<evidence type="ECO:0000256" key="2">
    <source>
        <dbReference type="ARBA" id="ARBA00006774"/>
    </source>
</evidence>
<dbReference type="NCBIfam" id="NF003802">
    <property type="entry name" value="PRK05388.1"/>
    <property type="match status" value="1"/>
</dbReference>
<dbReference type="AlphaFoldDB" id="A0A2T6ZYF3"/>
<feature type="active site" description="Nucleophile" evidence="10">
    <location>
        <position position="229"/>
    </location>
</feature>
<dbReference type="GO" id="GO:0006526">
    <property type="term" value="P:L-arginine biosynthetic process"/>
    <property type="evidence" value="ECO:0007669"/>
    <property type="project" value="UniProtKB-UniRule"/>
</dbReference>
<feature type="binding site" evidence="10">
    <location>
        <position position="218"/>
    </location>
    <ligand>
        <name>substrate</name>
    </ligand>
</feature>
<proteinExistence type="inferred from homology"/>
<dbReference type="Proteomes" id="UP000244722">
    <property type="component" value="Unassembled WGS sequence"/>
</dbReference>
<feature type="chain" id="PRO_5023438530" description="Arginine biosynthesis bifunctional protein ArgJ beta chain" evidence="10">
    <location>
        <begin position="229"/>
        <end position="440"/>
    </location>
</feature>
<feature type="binding site" evidence="10">
    <location>
        <position position="315"/>
    </location>
    <ligand>
        <name>substrate</name>
    </ligand>
</feature>
<dbReference type="EC" id="2.3.1.35" evidence="10"/>
<evidence type="ECO:0000256" key="6">
    <source>
        <dbReference type="ARBA" id="ARBA00022813"/>
    </source>
</evidence>
<dbReference type="Gene3D" id="3.10.20.340">
    <property type="entry name" value="ArgJ beta chain, C-terminal domain"/>
    <property type="match status" value="1"/>
</dbReference>
<comment type="caution">
    <text evidence="11">The sequence shown here is derived from an EMBL/GenBank/DDBJ whole genome shotgun (WGS) entry which is preliminary data.</text>
</comment>
<dbReference type="FunFam" id="3.30.2330.10:FF:000001">
    <property type="entry name" value="Arginine biosynthesis bifunctional protein ArgJ, mitochondrial"/>
    <property type="match status" value="1"/>
</dbReference>
<keyword evidence="5 10" id="KW-0808">Transferase</keyword>
<keyword evidence="8 10" id="KW-0511">Multifunctional enzyme</keyword>
<keyword evidence="3 10" id="KW-0055">Arginine biosynthesis</keyword>
<feature type="site" description="Involved in the stabilization of negative charge on the oxyanion by the formation of the oxyanion hole" evidence="10">
    <location>
        <position position="152"/>
    </location>
</feature>
<dbReference type="PANTHER" id="PTHR23100">
    <property type="entry name" value="ARGININE BIOSYNTHESIS BIFUNCTIONAL PROTEIN ARGJ"/>
    <property type="match status" value="1"/>
</dbReference>
<comment type="caution">
    <text evidence="10">Lacks conserved residue(s) required for the propagation of feature annotation.</text>
</comment>
<dbReference type="EMBL" id="NESQ01000062">
    <property type="protein sequence ID" value="PUU80522.1"/>
    <property type="molecule type" value="Genomic_DNA"/>
</dbReference>
<dbReference type="InterPro" id="IPR042195">
    <property type="entry name" value="ArgJ_beta_C"/>
</dbReference>
<feature type="binding site" evidence="10">
    <location>
        <position position="190"/>
    </location>
    <ligand>
        <name>substrate</name>
    </ligand>
</feature>
<evidence type="ECO:0000256" key="9">
    <source>
        <dbReference type="ARBA" id="ARBA00023315"/>
    </source>
</evidence>
<evidence type="ECO:0000256" key="4">
    <source>
        <dbReference type="ARBA" id="ARBA00022605"/>
    </source>
</evidence>
<dbReference type="Pfam" id="PF01960">
    <property type="entry name" value="ArgJ"/>
    <property type="match status" value="1"/>
</dbReference>
<dbReference type="UniPathway" id="UPA00068">
    <property type="reaction ID" value="UER00106"/>
</dbReference>
<comment type="catalytic activity">
    <reaction evidence="10">
        <text>N(2)-acetyl-L-ornithine + L-glutamate = N-acetyl-L-glutamate + L-ornithine</text>
        <dbReference type="Rhea" id="RHEA:15349"/>
        <dbReference type="ChEBI" id="CHEBI:29985"/>
        <dbReference type="ChEBI" id="CHEBI:44337"/>
        <dbReference type="ChEBI" id="CHEBI:46911"/>
        <dbReference type="ChEBI" id="CHEBI:57805"/>
        <dbReference type="EC" id="2.3.1.35"/>
    </reaction>
</comment>
<protein>
    <recommendedName>
        <fullName evidence="10">Arginine biosynthesis bifunctional protein ArgJ, mitochondrial</fullName>
    </recommendedName>
    <domain>
        <recommendedName>
            <fullName evidence="10">Glutamate N-acetyltransferase</fullName>
            <shortName evidence="10">GAT</shortName>
            <ecNumber evidence="10">2.3.1.35</ecNumber>
        </recommendedName>
        <alternativeName>
            <fullName evidence="10">Ornithine acetyltransferase</fullName>
            <shortName evidence="10">OATase</shortName>
        </alternativeName>
        <alternativeName>
            <fullName evidence="10">Ornithine transacetylase</fullName>
        </alternativeName>
    </domain>
    <domain>
        <recommendedName>
            <fullName evidence="10">Amino-acid acetyltransferase</fullName>
            <ecNumber evidence="10">2.3.1.1</ecNumber>
        </recommendedName>
        <alternativeName>
            <fullName evidence="10">N-acetylglutamate synthase</fullName>
            <shortName evidence="10">AGS</shortName>
        </alternativeName>
    </domain>
    <component>
        <recommendedName>
            <fullName evidence="10">Arginine biosynthesis bifunctional protein ArgJ alpha chain</fullName>
        </recommendedName>
    </component>
    <component>
        <recommendedName>
            <fullName evidence="10">Arginine biosynthesis bifunctional protein ArgJ beta chain</fullName>
        </recommendedName>
    </component>
</protein>
<dbReference type="GO" id="GO:0006592">
    <property type="term" value="P:ornithine biosynthetic process"/>
    <property type="evidence" value="ECO:0007669"/>
    <property type="project" value="TreeGrafter"/>
</dbReference>
<comment type="subcellular location">
    <subcellularLocation>
        <location evidence="1 10">Mitochondrion matrix</location>
    </subcellularLocation>
</comment>
<evidence type="ECO:0000256" key="5">
    <source>
        <dbReference type="ARBA" id="ARBA00022679"/>
    </source>
</evidence>
<comment type="function">
    <text evidence="10">Catalyzes two activities which are involved in the cyclic version of arginine biosynthesis: the synthesis of acetylglutamate from glutamate and acetyl-CoA, and of ornithine by transacetylation between acetylornithine and glutamate.</text>
</comment>
<evidence type="ECO:0000256" key="10">
    <source>
        <dbReference type="HAMAP-Rule" id="MF_03124"/>
    </source>
</evidence>
<keyword evidence="12" id="KW-1185">Reference proteome</keyword>
<feature type="binding site" evidence="10">
    <location>
        <position position="229"/>
    </location>
    <ligand>
        <name>substrate</name>
    </ligand>
</feature>
<comment type="similarity">
    <text evidence="2 10">Belongs to the ArgJ family.</text>
</comment>
<accession>A0A2T6ZYF3</accession>
<dbReference type="GO" id="GO:0005759">
    <property type="term" value="C:mitochondrial matrix"/>
    <property type="evidence" value="ECO:0007669"/>
    <property type="project" value="UniProtKB-SubCell"/>
</dbReference>
<dbReference type="GO" id="GO:0004358">
    <property type="term" value="F:L-glutamate N-acetyltransferase activity, acting on acetyl-L-ornithine as donor"/>
    <property type="evidence" value="ECO:0007669"/>
    <property type="project" value="UniProtKB-UniRule"/>
</dbReference>
<dbReference type="Gene3D" id="3.60.70.12">
    <property type="entry name" value="L-amino peptidase D-ALA esterase/amidase"/>
    <property type="match status" value="1"/>
</dbReference>
<feature type="site" description="Cleavage; by autolysis" evidence="10">
    <location>
        <begin position="228"/>
        <end position="229"/>
    </location>
</feature>
<organism evidence="11 12">
    <name type="scientific">Tuber borchii</name>
    <name type="common">White truffle</name>
    <dbReference type="NCBI Taxonomy" id="42251"/>
    <lineage>
        <taxon>Eukaryota</taxon>
        <taxon>Fungi</taxon>
        <taxon>Dikarya</taxon>
        <taxon>Ascomycota</taxon>
        <taxon>Pezizomycotina</taxon>
        <taxon>Pezizomycetes</taxon>
        <taxon>Pezizales</taxon>
        <taxon>Tuberaceae</taxon>
        <taxon>Tuber</taxon>
    </lineage>
</organism>
<evidence type="ECO:0000256" key="1">
    <source>
        <dbReference type="ARBA" id="ARBA00004305"/>
    </source>
</evidence>
<feature type="site" description="Involved in the stabilization of negative charge on the oxyanion by the formation of the oxyanion hole" evidence="10">
    <location>
        <position position="151"/>
    </location>
</feature>
<feature type="chain" id="PRO_5023438529" description="Arginine biosynthesis bifunctional protein ArgJ alpha chain" evidence="10">
    <location>
        <begin position="1"/>
        <end position="228"/>
    </location>
</feature>
<evidence type="ECO:0000256" key="7">
    <source>
        <dbReference type="ARBA" id="ARBA00023128"/>
    </source>
</evidence>
<dbReference type="HAMAP" id="MF_01106">
    <property type="entry name" value="ArgJ"/>
    <property type="match status" value="1"/>
</dbReference>
<evidence type="ECO:0000313" key="11">
    <source>
        <dbReference type="EMBL" id="PUU80522.1"/>
    </source>
</evidence>
<evidence type="ECO:0000313" key="12">
    <source>
        <dbReference type="Proteomes" id="UP000244722"/>
    </source>
</evidence>